<dbReference type="Proteomes" id="UP001150924">
    <property type="component" value="Unassembled WGS sequence"/>
</dbReference>
<accession>A0A9X3IVI6</accession>
<evidence type="ECO:0000256" key="1">
    <source>
        <dbReference type="SAM" id="MobiDB-lite"/>
    </source>
</evidence>
<feature type="signal peptide" evidence="2">
    <location>
        <begin position="1"/>
        <end position="22"/>
    </location>
</feature>
<evidence type="ECO:0000256" key="2">
    <source>
        <dbReference type="SAM" id="SignalP"/>
    </source>
</evidence>
<dbReference type="RefSeq" id="WP_267766050.1">
    <property type="nucleotide sequence ID" value="NZ_JAPNKE010000002.1"/>
</dbReference>
<sequence length="319" mass="33091">MRTLVTSTVILAILTACDAADADGVGMDGGSTTSRSGTSGGEAEDTVEQEATPRELPPAESLALMDSLRPAAQGEANMTSTVWSKGKGKVALAYASSNTCYLSEVHGKLAAETDSVRVWPENGVWYAEGKGEPSSFSVNCFRKEFAARDTSQGTDGIVSWIRDGDPVGLGLVRKLEGQSLRRRVCFLTEISGPLRDAGDGVALFQLNGGWVLGGSRGELSPGPARASAVCATWVGGAGGPDPAASELKWKQGEAKKPFSLESFHDLPCALTRVSGNFGASNAWVGVWREGQRMFLGGGTSSTSISGAGRCLGGALVLTP</sequence>
<dbReference type="PROSITE" id="PS51257">
    <property type="entry name" value="PROKAR_LIPOPROTEIN"/>
    <property type="match status" value="1"/>
</dbReference>
<evidence type="ECO:0000313" key="4">
    <source>
        <dbReference type="Proteomes" id="UP001150924"/>
    </source>
</evidence>
<evidence type="ECO:0000313" key="3">
    <source>
        <dbReference type="EMBL" id="MCY1004499.1"/>
    </source>
</evidence>
<dbReference type="EMBL" id="JAPNKE010000002">
    <property type="protein sequence ID" value="MCY1004499.1"/>
    <property type="molecule type" value="Genomic_DNA"/>
</dbReference>
<protein>
    <recommendedName>
        <fullName evidence="5">Lipoprotein</fullName>
    </recommendedName>
</protein>
<reference evidence="3" key="1">
    <citation type="submission" date="2022-11" db="EMBL/GenBank/DDBJ databases">
        <title>Minimal conservation of predation-associated metabolite biosynthetic gene clusters underscores biosynthetic potential of Myxococcota including descriptions for ten novel species: Archangium lansinium sp. nov., Myxococcus landrumus sp. nov., Nannocystis bai.</title>
        <authorList>
            <person name="Ahearne A."/>
            <person name="Stevens C."/>
            <person name="Phillips K."/>
        </authorList>
    </citation>
    <scope>NUCLEOTIDE SEQUENCE</scope>
    <source>
        <strain evidence="3">Na p29</strain>
    </source>
</reference>
<gene>
    <name evidence="3" type="ORF">OV079_02720</name>
</gene>
<organism evidence="3 4">
    <name type="scientific">Nannocystis pusilla</name>
    <dbReference type="NCBI Taxonomy" id="889268"/>
    <lineage>
        <taxon>Bacteria</taxon>
        <taxon>Pseudomonadati</taxon>
        <taxon>Myxococcota</taxon>
        <taxon>Polyangia</taxon>
        <taxon>Nannocystales</taxon>
        <taxon>Nannocystaceae</taxon>
        <taxon>Nannocystis</taxon>
    </lineage>
</organism>
<keyword evidence="2" id="KW-0732">Signal</keyword>
<proteinExistence type="predicted"/>
<feature type="region of interest" description="Disordered" evidence="1">
    <location>
        <begin position="24"/>
        <end position="58"/>
    </location>
</feature>
<keyword evidence="4" id="KW-1185">Reference proteome</keyword>
<name>A0A9X3IVI6_9BACT</name>
<feature type="compositionally biased region" description="Low complexity" evidence="1">
    <location>
        <begin position="24"/>
        <end position="37"/>
    </location>
</feature>
<comment type="caution">
    <text evidence="3">The sequence shown here is derived from an EMBL/GenBank/DDBJ whole genome shotgun (WGS) entry which is preliminary data.</text>
</comment>
<dbReference type="AlphaFoldDB" id="A0A9X3IVI6"/>
<evidence type="ECO:0008006" key="5">
    <source>
        <dbReference type="Google" id="ProtNLM"/>
    </source>
</evidence>
<feature type="chain" id="PRO_5040829755" description="Lipoprotein" evidence="2">
    <location>
        <begin position="23"/>
        <end position="319"/>
    </location>
</feature>